<dbReference type="EMBL" id="JALJOV010002188">
    <property type="protein sequence ID" value="KAK9833350.1"/>
    <property type="molecule type" value="Genomic_DNA"/>
</dbReference>
<keyword evidence="3" id="KW-1185">Reference proteome</keyword>
<keyword evidence="1" id="KW-1133">Transmembrane helix</keyword>
<name>A0AAW1RI44_9CHLO</name>
<sequence>MLALGVSYFANVLATVALFTEFGVKLGYLGNNWPGPSHSAALANTVIGSACLLELLWIAVIWARRLLASYRLGKCWKHRRRRISLLVEMELLVQIINLVSFLIPNAAVLHTPCQAANRWIITICVGVRWTCWNTLFGLICIHAPHVNPHGAPPAGTVSQEATREATVHSAAIPRYRDSR</sequence>
<accession>A0AAW1RI44</accession>
<evidence type="ECO:0000313" key="2">
    <source>
        <dbReference type="EMBL" id="KAK9833350.1"/>
    </source>
</evidence>
<gene>
    <name evidence="2" type="ORF">WJX84_002134</name>
</gene>
<keyword evidence="1" id="KW-0472">Membrane</keyword>
<feature type="transmembrane region" description="Helical" evidence="1">
    <location>
        <begin position="83"/>
        <end position="103"/>
    </location>
</feature>
<reference evidence="2 3" key="1">
    <citation type="journal article" date="2024" name="Nat. Commun.">
        <title>Phylogenomics reveals the evolutionary origins of lichenization in chlorophyte algae.</title>
        <authorList>
            <person name="Puginier C."/>
            <person name="Libourel C."/>
            <person name="Otte J."/>
            <person name="Skaloud P."/>
            <person name="Haon M."/>
            <person name="Grisel S."/>
            <person name="Petersen M."/>
            <person name="Berrin J.G."/>
            <person name="Delaux P.M."/>
            <person name="Dal Grande F."/>
            <person name="Keller J."/>
        </authorList>
    </citation>
    <scope>NUCLEOTIDE SEQUENCE [LARGE SCALE GENOMIC DNA]</scope>
    <source>
        <strain evidence="2 3">SAG 2523</strain>
    </source>
</reference>
<proteinExistence type="predicted"/>
<protein>
    <submittedName>
        <fullName evidence="2">Uncharacterized protein</fullName>
    </submittedName>
</protein>
<feature type="transmembrane region" description="Helical" evidence="1">
    <location>
        <begin position="38"/>
        <end position="62"/>
    </location>
</feature>
<evidence type="ECO:0000313" key="3">
    <source>
        <dbReference type="Proteomes" id="UP001485043"/>
    </source>
</evidence>
<evidence type="ECO:0000256" key="1">
    <source>
        <dbReference type="SAM" id="Phobius"/>
    </source>
</evidence>
<dbReference type="AlphaFoldDB" id="A0AAW1RI44"/>
<dbReference type="Proteomes" id="UP001485043">
    <property type="component" value="Unassembled WGS sequence"/>
</dbReference>
<comment type="caution">
    <text evidence="2">The sequence shown here is derived from an EMBL/GenBank/DDBJ whole genome shotgun (WGS) entry which is preliminary data.</text>
</comment>
<keyword evidence="1" id="KW-0812">Transmembrane</keyword>
<organism evidence="2 3">
    <name type="scientific">Apatococcus fuscideae</name>
    <dbReference type="NCBI Taxonomy" id="2026836"/>
    <lineage>
        <taxon>Eukaryota</taxon>
        <taxon>Viridiplantae</taxon>
        <taxon>Chlorophyta</taxon>
        <taxon>core chlorophytes</taxon>
        <taxon>Trebouxiophyceae</taxon>
        <taxon>Chlorellales</taxon>
        <taxon>Chlorellaceae</taxon>
        <taxon>Apatococcus</taxon>
    </lineage>
</organism>